<dbReference type="PANTHER" id="PTHR43806">
    <property type="entry name" value="PEPTIDASE S8"/>
    <property type="match status" value="1"/>
</dbReference>
<comment type="similarity">
    <text evidence="1 6 7">Belongs to the peptidase S8 family.</text>
</comment>
<reference evidence="10 11" key="1">
    <citation type="submission" date="2020-08" db="EMBL/GenBank/DDBJ databases">
        <title>Sequencing the genomes of 1000 actinobacteria strains.</title>
        <authorList>
            <person name="Klenk H.-P."/>
        </authorList>
    </citation>
    <scope>NUCLEOTIDE SEQUENCE [LARGE SCALE GENOMIC DNA]</scope>
    <source>
        <strain evidence="10 11">DSM 17294</strain>
    </source>
</reference>
<dbReference type="Gene3D" id="3.40.50.200">
    <property type="entry name" value="Peptidase S8/S53 domain"/>
    <property type="match status" value="1"/>
</dbReference>
<evidence type="ECO:0000256" key="1">
    <source>
        <dbReference type="ARBA" id="ARBA00011073"/>
    </source>
</evidence>
<evidence type="ECO:0000256" key="5">
    <source>
        <dbReference type="PIRSR" id="PIRSR615500-1"/>
    </source>
</evidence>
<dbReference type="SUPFAM" id="SSF52743">
    <property type="entry name" value="Subtilisin-like"/>
    <property type="match status" value="1"/>
</dbReference>
<name>A0A841DVG3_9ACTN</name>
<accession>A0A841DVG3</accession>
<organism evidence="10 11">
    <name type="scientific">Kribbella solani</name>
    <dbReference type="NCBI Taxonomy" id="236067"/>
    <lineage>
        <taxon>Bacteria</taxon>
        <taxon>Bacillati</taxon>
        <taxon>Actinomycetota</taxon>
        <taxon>Actinomycetes</taxon>
        <taxon>Propionibacteriales</taxon>
        <taxon>Kribbellaceae</taxon>
        <taxon>Kribbella</taxon>
    </lineage>
</organism>
<feature type="domain" description="Peptidase S8/S53" evidence="9">
    <location>
        <begin position="215"/>
        <end position="478"/>
    </location>
</feature>
<evidence type="ECO:0000256" key="8">
    <source>
        <dbReference type="SAM" id="SignalP"/>
    </source>
</evidence>
<keyword evidence="3 6" id="KW-0378">Hydrolase</keyword>
<dbReference type="InterPro" id="IPR015500">
    <property type="entry name" value="Peptidase_S8_subtilisin-rel"/>
</dbReference>
<keyword evidence="4 6" id="KW-0720">Serine protease</keyword>
<dbReference type="PROSITE" id="PS00137">
    <property type="entry name" value="SUBTILASE_HIS"/>
    <property type="match status" value="1"/>
</dbReference>
<dbReference type="InterPro" id="IPR000209">
    <property type="entry name" value="Peptidase_S8/S53_dom"/>
</dbReference>
<dbReference type="InterPro" id="IPR023827">
    <property type="entry name" value="Peptidase_S8_Asp-AS"/>
</dbReference>
<dbReference type="InterPro" id="IPR050131">
    <property type="entry name" value="Peptidase_S8_subtilisin-like"/>
</dbReference>
<evidence type="ECO:0000313" key="10">
    <source>
        <dbReference type="EMBL" id="MBB5980746.1"/>
    </source>
</evidence>
<evidence type="ECO:0000256" key="7">
    <source>
        <dbReference type="RuleBase" id="RU003355"/>
    </source>
</evidence>
<evidence type="ECO:0000256" key="3">
    <source>
        <dbReference type="ARBA" id="ARBA00022801"/>
    </source>
</evidence>
<dbReference type="EMBL" id="JACHNF010000001">
    <property type="protein sequence ID" value="MBB5980746.1"/>
    <property type="molecule type" value="Genomic_DNA"/>
</dbReference>
<evidence type="ECO:0000256" key="6">
    <source>
        <dbReference type="PROSITE-ProRule" id="PRU01240"/>
    </source>
</evidence>
<evidence type="ECO:0000256" key="2">
    <source>
        <dbReference type="ARBA" id="ARBA00022670"/>
    </source>
</evidence>
<protein>
    <submittedName>
        <fullName evidence="10">Subtilisin family serine protease</fullName>
    </submittedName>
</protein>
<dbReference type="PROSITE" id="PS00136">
    <property type="entry name" value="SUBTILASE_ASP"/>
    <property type="match status" value="1"/>
</dbReference>
<dbReference type="GO" id="GO:0004252">
    <property type="term" value="F:serine-type endopeptidase activity"/>
    <property type="evidence" value="ECO:0007669"/>
    <property type="project" value="UniProtKB-UniRule"/>
</dbReference>
<feature type="active site" description="Charge relay system" evidence="5 6">
    <location>
        <position position="224"/>
    </location>
</feature>
<gene>
    <name evidence="10" type="ORF">HDA44_004087</name>
</gene>
<dbReference type="InterPro" id="IPR022398">
    <property type="entry name" value="Peptidase_S8_His-AS"/>
</dbReference>
<dbReference type="InterPro" id="IPR036852">
    <property type="entry name" value="Peptidase_S8/S53_dom_sf"/>
</dbReference>
<keyword evidence="8" id="KW-0732">Signal</keyword>
<feature type="active site" description="Charge relay system" evidence="5 6">
    <location>
        <position position="255"/>
    </location>
</feature>
<keyword evidence="2 6" id="KW-0645">Protease</keyword>
<comment type="caution">
    <text evidence="10">The sequence shown here is derived from an EMBL/GenBank/DDBJ whole genome shotgun (WGS) entry which is preliminary data.</text>
</comment>
<dbReference type="RefSeq" id="WP_337906182.1">
    <property type="nucleotide sequence ID" value="NZ_BAAAVN010000003.1"/>
</dbReference>
<dbReference type="AlphaFoldDB" id="A0A841DVG3"/>
<dbReference type="PROSITE" id="PS51892">
    <property type="entry name" value="SUBTILASE"/>
    <property type="match status" value="1"/>
</dbReference>
<evidence type="ECO:0000313" key="11">
    <source>
        <dbReference type="Proteomes" id="UP000558997"/>
    </source>
</evidence>
<sequence length="1085" mass="112911">MAVLPRSVPAIAALAVAGLVAAVPAPVHAALPAQTLAQAPAQAPAALAKTGKDLSVTLITGDKVLLPGGDVGKASIQPAAGRENIGFNTYRFKGHAYVVPADVARDIGVGRIDRRLFDVAQLVRDGYDDASTGTIPVLTTYAKAAKRSVPEGTKLVRQLAAIGGAALRVDKPDAKTFLQTAGFSKLWLDGKRKLTLDQSVPQIGGPVAWQAGYTGKGVSVAVLDSGVDATHPDLATQLAGEKNFTSESTADLVGHGTHVASTIAGTGAASGGKYKGVAPDAKIYDGKICGLDGCPDSAILAGMEWAAKDVKAKIVNLSVGGADTPEVDPLEEAVNRLTAETGTLFVVSAGNDGPGDGTINSPGSADAALTVGNVTKQDALNELSSRGPRLGDSALKPDVTAPGTDIVAAKSKDSSIGEPVGDKYLKLSGTSMATPHTAGAAALLLQEHPSWKPADLKSALMGSAKIAADQTSFQQGAGRIDLTKAIKQTVVAEPGSVSFGKALFPHTDDKPVTRPVTFHNLGTAPVTLALTSVFSAPDGSPAPAGAFKLSADSVQVPAGGTASVQATSDTTLGGADGLYSGRITATGGGQTVTVPIGLDKEGPTYNLKVKLIRPDGKPDKQYPVTAFGIDNASSNDYTPDATGTATLRLPQGEYMLDQFQEFERKKDDWVFYKLLAPSVKLTSDRTIVLDARKAKPVSVTVPTAGAALANLDIGYNRKIGADYRDGSTTATALNQVYTYSTGPTLSPKELVGRITSQWGVPGADGRFTNTPYLYGTADFKPGAVVTGFNRKAKLSDFAVVDQTVHATDAKVFKTMAPELIGGDTGWARVIGLDAPRSIRYYLDQTAYGWSGAVQQDITGKPVPFPDWTIESPATRYQVGRHYQERWNAAVFGPAVRRIARTSDWLGIVIASLTDADGHLGGVRMQSASTKLYRGGTIVSNSDSFGTVDAKDLPAGKTTYRLVTTGTQKLVPFSTRIDLEATFSSAADQQEIALHTVAFRPDVDGKNTVARKPMTSIPFEVAGGPVTKVTVEYSDNGGSTWKKAEVKGKTATFTTPAGKTVSLRSTATDAAGNTTTQTVITAYNLR</sequence>
<evidence type="ECO:0000259" key="9">
    <source>
        <dbReference type="Pfam" id="PF00082"/>
    </source>
</evidence>
<evidence type="ECO:0000256" key="4">
    <source>
        <dbReference type="ARBA" id="ARBA00022825"/>
    </source>
</evidence>
<dbReference type="PRINTS" id="PR00723">
    <property type="entry name" value="SUBTILISIN"/>
</dbReference>
<proteinExistence type="inferred from homology"/>
<dbReference type="Proteomes" id="UP000558997">
    <property type="component" value="Unassembled WGS sequence"/>
</dbReference>
<feature type="chain" id="PRO_5032428058" evidence="8">
    <location>
        <begin position="30"/>
        <end position="1085"/>
    </location>
</feature>
<keyword evidence="11" id="KW-1185">Reference proteome</keyword>
<dbReference type="GO" id="GO:0006508">
    <property type="term" value="P:proteolysis"/>
    <property type="evidence" value="ECO:0007669"/>
    <property type="project" value="UniProtKB-KW"/>
</dbReference>
<feature type="signal peptide" evidence="8">
    <location>
        <begin position="1"/>
        <end position="29"/>
    </location>
</feature>
<dbReference type="InterPro" id="IPR023828">
    <property type="entry name" value="Peptidase_S8_Ser-AS"/>
</dbReference>
<dbReference type="PANTHER" id="PTHR43806:SF11">
    <property type="entry name" value="CEREVISIN-RELATED"/>
    <property type="match status" value="1"/>
</dbReference>
<dbReference type="PROSITE" id="PS00138">
    <property type="entry name" value="SUBTILASE_SER"/>
    <property type="match status" value="1"/>
</dbReference>
<feature type="active site" description="Charge relay system" evidence="5 6">
    <location>
        <position position="431"/>
    </location>
</feature>
<dbReference type="Pfam" id="PF00082">
    <property type="entry name" value="Peptidase_S8"/>
    <property type="match status" value="1"/>
</dbReference>